<evidence type="ECO:0000313" key="1">
    <source>
        <dbReference type="EMBL" id="ALO48134.1"/>
    </source>
</evidence>
<accession>A0A0S2KIK3</accession>
<keyword evidence="2" id="KW-1185">Reference proteome</keyword>
<dbReference type="Proteomes" id="UP000056252">
    <property type="component" value="Chromosome"/>
</dbReference>
<dbReference type="EMBL" id="CP013195">
    <property type="protein sequence ID" value="ALO48134.1"/>
    <property type="molecule type" value="Genomic_DNA"/>
</dbReference>
<dbReference type="STRING" id="76123.AS203_02725"/>
<organism evidence="1 2">
    <name type="scientific">Hoylesella enoeca</name>
    <dbReference type="NCBI Taxonomy" id="76123"/>
    <lineage>
        <taxon>Bacteria</taxon>
        <taxon>Pseudomonadati</taxon>
        <taxon>Bacteroidota</taxon>
        <taxon>Bacteroidia</taxon>
        <taxon>Bacteroidales</taxon>
        <taxon>Prevotellaceae</taxon>
        <taxon>Hoylesella</taxon>
    </lineage>
</organism>
<evidence type="ECO:0000313" key="2">
    <source>
        <dbReference type="Proteomes" id="UP000056252"/>
    </source>
</evidence>
<dbReference type="AlphaFoldDB" id="A0A0S2KIK3"/>
<name>A0A0S2KIK3_9BACT</name>
<dbReference type="OrthoDB" id="1082676at2"/>
<reference evidence="2" key="1">
    <citation type="submission" date="2015-11" db="EMBL/GenBank/DDBJ databases">
        <authorList>
            <person name="Holder M.E."/>
            <person name="Ajami N.J."/>
            <person name="Petrosino J.F."/>
        </authorList>
    </citation>
    <scope>NUCLEOTIDE SEQUENCE [LARGE SCALE GENOMIC DNA]</scope>
    <source>
        <strain evidence="2">F0113</strain>
    </source>
</reference>
<proteinExistence type="predicted"/>
<protein>
    <submittedName>
        <fullName evidence="1">Uncharacterized protein</fullName>
    </submittedName>
</protein>
<sequence length="79" mass="8955">MNKKQLERWGYIRPECEIIETSTEQFICVSVRPNSGASTTQPNYDDKGEHDVGTVLFGDPSTVAPAKQGFLWDEDEEDF</sequence>
<dbReference type="RefSeq" id="WP_060544160.1">
    <property type="nucleotide sequence ID" value="NZ_CP013195.1"/>
</dbReference>
<gene>
    <name evidence="1" type="ORF">AS203_02725</name>
</gene>
<dbReference type="KEGG" id="peo:AS203_02725"/>